<dbReference type="PATRIC" id="fig|657319.3.peg.2504"/>
<dbReference type="BioCyc" id="ESIR657319:G136K-1769-MONOMER"/>
<accession>D4JVJ1</accession>
<dbReference type="KEGG" id="esu:EUS_20920"/>
<dbReference type="EMBL" id="FP929044">
    <property type="protein sequence ID" value="CBK97110.1"/>
    <property type="molecule type" value="Genomic_DNA"/>
</dbReference>
<organism evidence="1 2">
    <name type="scientific">[Eubacterium] siraeum 70/3</name>
    <dbReference type="NCBI Taxonomy" id="657319"/>
    <lineage>
        <taxon>Bacteria</taxon>
        <taxon>Bacillati</taxon>
        <taxon>Bacillota</taxon>
        <taxon>Clostridia</taxon>
        <taxon>Eubacteriales</taxon>
        <taxon>Oscillospiraceae</taxon>
        <taxon>Oscillospiraceae incertae sedis</taxon>
    </lineage>
</organism>
<dbReference type="Proteomes" id="UP000008803">
    <property type="component" value="Chromosome"/>
</dbReference>
<proteinExistence type="predicted"/>
<dbReference type="HOGENOM" id="CLU_2990004_0_0_9"/>
<evidence type="ECO:0000313" key="2">
    <source>
        <dbReference type="Proteomes" id="UP000008803"/>
    </source>
</evidence>
<gene>
    <name evidence="1" type="ORF">EUS_20920</name>
</gene>
<evidence type="ECO:0000313" key="1">
    <source>
        <dbReference type="EMBL" id="CBK97110.1"/>
    </source>
</evidence>
<protein>
    <submittedName>
        <fullName evidence="1">Uncharacterized protein</fullName>
    </submittedName>
</protein>
<sequence>MIVKATTNFSGTVSMAKGEERELPAGPVLNDLLSCGYIVPVDKEEKSETKRGNKRKD</sequence>
<dbReference type="AlphaFoldDB" id="D4JVJ1"/>
<reference evidence="1 2" key="2">
    <citation type="submission" date="2010-03" db="EMBL/GenBank/DDBJ databases">
        <authorList>
            <person name="Pajon A."/>
        </authorList>
    </citation>
    <scope>NUCLEOTIDE SEQUENCE [LARGE SCALE GENOMIC DNA]</scope>
    <source>
        <strain evidence="1 2">70/3</strain>
    </source>
</reference>
<reference evidence="1 2" key="1">
    <citation type="submission" date="2010-03" db="EMBL/GenBank/DDBJ databases">
        <title>The genome sequence of Eubacterium siraeum 70/3.</title>
        <authorList>
            <consortium name="metaHIT consortium -- http://www.metahit.eu/"/>
            <person name="Pajon A."/>
            <person name="Turner K."/>
            <person name="Parkhill J."/>
            <person name="Duncan S."/>
            <person name="Flint H."/>
        </authorList>
    </citation>
    <scope>NUCLEOTIDE SEQUENCE [LARGE SCALE GENOMIC DNA]</scope>
    <source>
        <strain evidence="1 2">70/3</strain>
    </source>
</reference>
<name>D4JVJ1_9FIRM</name>